<dbReference type="AlphaFoldDB" id="A0A1F6DJE0"/>
<gene>
    <name evidence="1" type="ORF">A3C87_02725</name>
</gene>
<sequence>MDCITARKVWSHPCCPIDGLRTTLPDVMDRLEATVLKYVEMANDPFDRKVKEQVTAQNFFITHVDDHDPTTERTHSVLGDAAMNLLLSRYFSGKYRQPIVLQNVCCSGCNIHAGDLDEATILQIQRAAVSIEM</sequence>
<comment type="caution">
    <text evidence="1">The sequence shown here is derived from an EMBL/GenBank/DDBJ whole genome shotgun (WGS) entry which is preliminary data.</text>
</comment>
<accession>A0A1F6DJE0</accession>
<name>A0A1F6DJE0_9BACT</name>
<evidence type="ECO:0000313" key="2">
    <source>
        <dbReference type="Proteomes" id="UP000176511"/>
    </source>
</evidence>
<dbReference type="STRING" id="1798491.A3C87_02725"/>
<dbReference type="EMBL" id="MFLE01000017">
    <property type="protein sequence ID" value="OGG61538.1"/>
    <property type="molecule type" value="Genomic_DNA"/>
</dbReference>
<organism evidence="1 2">
    <name type="scientific">Candidatus Kaiserbacteria bacterium RIFCSPHIGHO2_02_FULL_49_34</name>
    <dbReference type="NCBI Taxonomy" id="1798491"/>
    <lineage>
        <taxon>Bacteria</taxon>
        <taxon>Candidatus Kaiseribacteriota</taxon>
    </lineage>
</organism>
<proteinExistence type="predicted"/>
<reference evidence="1 2" key="1">
    <citation type="journal article" date="2016" name="Nat. Commun.">
        <title>Thousands of microbial genomes shed light on interconnected biogeochemical processes in an aquifer system.</title>
        <authorList>
            <person name="Anantharaman K."/>
            <person name="Brown C.T."/>
            <person name="Hug L.A."/>
            <person name="Sharon I."/>
            <person name="Castelle C.J."/>
            <person name="Probst A.J."/>
            <person name="Thomas B.C."/>
            <person name="Singh A."/>
            <person name="Wilkins M.J."/>
            <person name="Karaoz U."/>
            <person name="Brodie E.L."/>
            <person name="Williams K.H."/>
            <person name="Hubbard S.S."/>
            <person name="Banfield J.F."/>
        </authorList>
    </citation>
    <scope>NUCLEOTIDE SEQUENCE [LARGE SCALE GENOMIC DNA]</scope>
</reference>
<protein>
    <submittedName>
        <fullName evidence="1">Uncharacterized protein</fullName>
    </submittedName>
</protein>
<dbReference type="Proteomes" id="UP000176511">
    <property type="component" value="Unassembled WGS sequence"/>
</dbReference>
<evidence type="ECO:0000313" key="1">
    <source>
        <dbReference type="EMBL" id="OGG61538.1"/>
    </source>
</evidence>